<proteinExistence type="predicted"/>
<dbReference type="Gene3D" id="1.20.1250.20">
    <property type="entry name" value="MFS general substrate transporter like domains"/>
    <property type="match status" value="2"/>
</dbReference>
<evidence type="ECO:0000313" key="8">
    <source>
        <dbReference type="EMBL" id="PEJ27374.1"/>
    </source>
</evidence>
<keyword evidence="2" id="KW-0813">Transport</keyword>
<evidence type="ECO:0000259" key="7">
    <source>
        <dbReference type="PROSITE" id="PS50850"/>
    </source>
</evidence>
<comment type="subcellular location">
    <subcellularLocation>
        <location evidence="1">Cell membrane</location>
        <topology evidence="1">Multi-pass membrane protein</topology>
    </subcellularLocation>
</comment>
<dbReference type="PROSITE" id="PS50850">
    <property type="entry name" value="MFS"/>
    <property type="match status" value="1"/>
</dbReference>
<feature type="domain" description="Major facilitator superfamily (MFS) profile" evidence="7">
    <location>
        <begin position="14"/>
        <end position="399"/>
    </location>
</feature>
<evidence type="ECO:0000313" key="9">
    <source>
        <dbReference type="Proteomes" id="UP000220106"/>
    </source>
</evidence>
<dbReference type="PANTHER" id="PTHR11662:SF399">
    <property type="entry name" value="FI19708P1-RELATED"/>
    <property type="match status" value="1"/>
</dbReference>
<feature type="transmembrane region" description="Helical" evidence="6">
    <location>
        <begin position="80"/>
        <end position="99"/>
    </location>
</feature>
<keyword evidence="5 6" id="KW-0472">Membrane</keyword>
<protein>
    <submittedName>
        <fullName evidence="8">MFS transporter</fullName>
    </submittedName>
</protein>
<dbReference type="PANTHER" id="PTHR11662">
    <property type="entry name" value="SOLUTE CARRIER FAMILY 17"/>
    <property type="match status" value="1"/>
</dbReference>
<feature type="transmembrane region" description="Helical" evidence="6">
    <location>
        <begin position="217"/>
        <end position="237"/>
    </location>
</feature>
<feature type="transmembrane region" description="Helical" evidence="6">
    <location>
        <begin position="168"/>
        <end position="188"/>
    </location>
</feature>
<comment type="caution">
    <text evidence="8">The sequence shown here is derived from an EMBL/GenBank/DDBJ whole genome shotgun (WGS) entry which is preliminary data.</text>
</comment>
<dbReference type="InterPro" id="IPR036259">
    <property type="entry name" value="MFS_trans_sf"/>
</dbReference>
<dbReference type="AlphaFoldDB" id="A0AAX0RQM2"/>
<dbReference type="RefSeq" id="WP_098177672.1">
    <property type="nucleotide sequence ID" value="NZ_NUEQ01000101.1"/>
</dbReference>
<feature type="transmembrane region" description="Helical" evidence="6">
    <location>
        <begin position="284"/>
        <end position="304"/>
    </location>
</feature>
<dbReference type="InterPro" id="IPR020846">
    <property type="entry name" value="MFS_dom"/>
</dbReference>
<dbReference type="GO" id="GO:0022857">
    <property type="term" value="F:transmembrane transporter activity"/>
    <property type="evidence" value="ECO:0007669"/>
    <property type="project" value="InterPro"/>
</dbReference>
<sequence length="411" mass="45326">MHAYATNKKRKTIIIILLFIGMTLSYIDKASINVAIIPIQKELQLNSLESGFVLSIFFFSYAFMHLLGGWLTDKYGSRKVLVLSILAFSLFTTFTSFAWSFASLLLFRFLFGIGEGSVFPASIRSISDNFPENERGRASSFFLSAQTFGGAIGSVTIGVLVVSLGWRSMFVSIGIIGVLVAWAFWVYLKSPADAQINNAKQNQKKVSYKKVFKTNNFWKLFFTKFFSNIVNWGMISWMPSYLVNKGLDLLSVSALMSIPYLASFLMFNVNGWILDKYMSGREKYLAVAGSISSGVFLYMMFNATSVTLGIIYMTFNAISIAFIGTSLYTMVIKYSPKGLTGSVTGLVSFGGQIAGGISPVVIGFVLTLFKGSYNAASWFLITAALAGAIASITIKNKVKETKEDVLIEHSF</sequence>
<dbReference type="Proteomes" id="UP000220106">
    <property type="component" value="Unassembled WGS sequence"/>
</dbReference>
<evidence type="ECO:0000256" key="1">
    <source>
        <dbReference type="ARBA" id="ARBA00004651"/>
    </source>
</evidence>
<evidence type="ECO:0000256" key="5">
    <source>
        <dbReference type="ARBA" id="ARBA00023136"/>
    </source>
</evidence>
<feature type="transmembrane region" description="Helical" evidence="6">
    <location>
        <begin position="105"/>
        <end position="126"/>
    </location>
</feature>
<keyword evidence="3 6" id="KW-0812">Transmembrane</keyword>
<evidence type="ECO:0000256" key="6">
    <source>
        <dbReference type="SAM" id="Phobius"/>
    </source>
</evidence>
<feature type="transmembrane region" description="Helical" evidence="6">
    <location>
        <begin position="12"/>
        <end position="39"/>
    </location>
</feature>
<dbReference type="InterPro" id="IPR011701">
    <property type="entry name" value="MFS"/>
</dbReference>
<name>A0AAX0RQM2_9BACI</name>
<dbReference type="CDD" id="cd17319">
    <property type="entry name" value="MFS_ExuT_GudP_like"/>
    <property type="match status" value="1"/>
</dbReference>
<evidence type="ECO:0000256" key="2">
    <source>
        <dbReference type="ARBA" id="ARBA00022448"/>
    </source>
</evidence>
<feature type="transmembrane region" description="Helical" evidence="6">
    <location>
        <begin position="375"/>
        <end position="394"/>
    </location>
</feature>
<feature type="transmembrane region" description="Helical" evidence="6">
    <location>
        <begin position="343"/>
        <end position="369"/>
    </location>
</feature>
<dbReference type="EMBL" id="NUEQ01000101">
    <property type="protein sequence ID" value="PEJ27374.1"/>
    <property type="molecule type" value="Genomic_DNA"/>
</dbReference>
<dbReference type="InterPro" id="IPR050382">
    <property type="entry name" value="MFS_Na/Anion_cotransporter"/>
</dbReference>
<feature type="transmembrane region" description="Helical" evidence="6">
    <location>
        <begin position="138"/>
        <end position="162"/>
    </location>
</feature>
<feature type="transmembrane region" description="Helical" evidence="6">
    <location>
        <begin position="249"/>
        <end position="272"/>
    </location>
</feature>
<evidence type="ECO:0000256" key="3">
    <source>
        <dbReference type="ARBA" id="ARBA00022692"/>
    </source>
</evidence>
<evidence type="ECO:0000256" key="4">
    <source>
        <dbReference type="ARBA" id="ARBA00022989"/>
    </source>
</evidence>
<reference evidence="8 9" key="1">
    <citation type="submission" date="2017-09" db="EMBL/GenBank/DDBJ databases">
        <title>Large-scale bioinformatics analysis of Bacillus genomes uncovers conserved roles of natural products in bacterial physiology.</title>
        <authorList>
            <consortium name="Agbiome Team Llc"/>
            <person name="Bleich R.M."/>
            <person name="Kirk G.J."/>
            <person name="Santa Maria K.C."/>
            <person name="Allen S.E."/>
            <person name="Farag S."/>
            <person name="Shank E.A."/>
            <person name="Bowers A."/>
        </authorList>
    </citation>
    <scope>NUCLEOTIDE SEQUENCE [LARGE SCALE GENOMIC DNA]</scope>
    <source>
        <strain evidence="8 9">AFS003229</strain>
    </source>
</reference>
<dbReference type="GO" id="GO:0005886">
    <property type="term" value="C:plasma membrane"/>
    <property type="evidence" value="ECO:0007669"/>
    <property type="project" value="UniProtKB-SubCell"/>
</dbReference>
<keyword evidence="4 6" id="KW-1133">Transmembrane helix</keyword>
<accession>A0AAX0RQM2</accession>
<feature type="transmembrane region" description="Helical" evidence="6">
    <location>
        <begin position="51"/>
        <end position="68"/>
    </location>
</feature>
<feature type="transmembrane region" description="Helical" evidence="6">
    <location>
        <begin position="310"/>
        <end position="331"/>
    </location>
</feature>
<dbReference type="Pfam" id="PF07690">
    <property type="entry name" value="MFS_1"/>
    <property type="match status" value="1"/>
</dbReference>
<organism evidence="8 9">
    <name type="scientific">Peribacillus butanolivorans</name>
    <dbReference type="NCBI Taxonomy" id="421767"/>
    <lineage>
        <taxon>Bacteria</taxon>
        <taxon>Bacillati</taxon>
        <taxon>Bacillota</taxon>
        <taxon>Bacilli</taxon>
        <taxon>Bacillales</taxon>
        <taxon>Bacillaceae</taxon>
        <taxon>Peribacillus</taxon>
    </lineage>
</organism>
<gene>
    <name evidence="8" type="ORF">CN689_24035</name>
</gene>
<dbReference type="SUPFAM" id="SSF103473">
    <property type="entry name" value="MFS general substrate transporter"/>
    <property type="match status" value="1"/>
</dbReference>